<protein>
    <submittedName>
        <fullName evidence="1">Porin</fullName>
    </submittedName>
</protein>
<gene>
    <name evidence="1" type="ORF">C5Y96_15205</name>
</gene>
<evidence type="ECO:0000313" key="2">
    <source>
        <dbReference type="Proteomes" id="UP000240009"/>
    </source>
</evidence>
<dbReference type="Proteomes" id="UP000240009">
    <property type="component" value="Unassembled WGS sequence"/>
</dbReference>
<reference evidence="1 2" key="1">
    <citation type="submission" date="2018-02" db="EMBL/GenBank/DDBJ databases">
        <title>Comparative genomes isolates from brazilian mangrove.</title>
        <authorList>
            <person name="Araujo J.E."/>
            <person name="Taketani R.G."/>
            <person name="Silva M.C.P."/>
            <person name="Loureco M.V."/>
            <person name="Andreote F.D."/>
        </authorList>
    </citation>
    <scope>NUCLEOTIDE SEQUENCE [LARGE SCALE GENOMIC DNA]</scope>
    <source>
        <strain evidence="1 2">HEX-2 MGV</strain>
    </source>
</reference>
<organism evidence="1 2">
    <name type="scientific">Blastopirellula marina</name>
    <dbReference type="NCBI Taxonomy" id="124"/>
    <lineage>
        <taxon>Bacteria</taxon>
        <taxon>Pseudomonadati</taxon>
        <taxon>Planctomycetota</taxon>
        <taxon>Planctomycetia</taxon>
        <taxon>Pirellulales</taxon>
        <taxon>Pirellulaceae</taxon>
        <taxon>Blastopirellula</taxon>
    </lineage>
</organism>
<dbReference type="AlphaFoldDB" id="A0A2S8FAC6"/>
<dbReference type="EMBL" id="PUIA01000042">
    <property type="protein sequence ID" value="PQO29101.1"/>
    <property type="molecule type" value="Genomic_DNA"/>
</dbReference>
<accession>A0A2S8FAC6</accession>
<comment type="caution">
    <text evidence="1">The sequence shown here is derived from an EMBL/GenBank/DDBJ whole genome shotgun (WGS) entry which is preliminary data.</text>
</comment>
<dbReference type="Pfam" id="PF07396">
    <property type="entry name" value="Porin_O_P"/>
    <property type="match status" value="1"/>
</dbReference>
<proteinExistence type="predicted"/>
<dbReference type="RefSeq" id="WP_105355322.1">
    <property type="nucleotide sequence ID" value="NZ_PUIA01000042.1"/>
</dbReference>
<name>A0A2S8FAC6_9BACT</name>
<sequence length="489" mass="54281">MLPLCLAIAVASWGQAEPVSDGLLLLPDPAGPAYVAPSLPPQADWPIPSSIACGSEFLSAEACGNAGPPPLRLPLEADVPWTPECDDSDPPKSFKLNYYVDYDRGIVLRPFDPKAHPFELKVNGWVQFRHHAFARNATTWTDNAGITRPIRNRNAFDLERGRLILSGFAIDKRMTYFLQMDGDTDGGHVVDFFDYFWGWKFSDLFEVQVGKRKVPGSRQWLMSARRTRFADRPMANDFFRPDRTVGVWGVGNVGEGIHYEVMVGNGYSSTNVPIADSDQQFTFAATNYFDPWGDFGGEIVDYNCTDGSLIRFGHSFVYSPNSGDTLGVPLGEADFIRLSDGTRLTETGAIAPGVIVSSFDVVLYGLDFAWKSHGWSFDAEVFLRWINQMEGNGALPVTSLFQHGYYAEGGRFLIAKKLDVNLRYSHVSGEYGDASEYAAGMNWYPTETSKLKITFDVTALDGSPLLNRSSDILVGDDGYLFRTQFQAEF</sequence>
<dbReference type="OrthoDB" id="9760167at2"/>
<evidence type="ECO:0000313" key="1">
    <source>
        <dbReference type="EMBL" id="PQO29101.1"/>
    </source>
</evidence>
<dbReference type="InterPro" id="IPR023614">
    <property type="entry name" value="Porin_dom_sf"/>
</dbReference>
<dbReference type="Gene3D" id="2.40.160.10">
    <property type="entry name" value="Porin"/>
    <property type="match status" value="1"/>
</dbReference>
<dbReference type="InterPro" id="IPR010870">
    <property type="entry name" value="Porin_O/P"/>
</dbReference>
<dbReference type="SUPFAM" id="SSF56935">
    <property type="entry name" value="Porins"/>
    <property type="match status" value="1"/>
</dbReference>